<dbReference type="EMBL" id="CP002156">
    <property type="protein sequence ID" value="ADM09551.1"/>
    <property type="molecule type" value="Genomic_DNA"/>
</dbReference>
<dbReference type="HOGENOM" id="CLU_1650489_0_0_5"/>
<sequence>MSDLPDLDEAWEMAELRGLIDGLDSSDEPVQRGLDFKRVVQDEQLRNLGVHLWREYQAKISVSREKFDQALEAENLTLADLWAPGVTEDIDVGSSSEDVDAFKKKLMFRIQILEVLLNISRADLERAERWQPRDAVPEPDEDAAGAEASHFHGHKAGDTE</sequence>
<evidence type="ECO:0000313" key="3">
    <source>
        <dbReference type="Proteomes" id="UP000001302"/>
    </source>
</evidence>
<dbReference type="STRING" id="314260.PB2503_07469"/>
<organism evidence="2 3">
    <name type="scientific">Parvularcula bermudensis (strain ATCC BAA-594 / HTCC2503 / KCTC 12087)</name>
    <dbReference type="NCBI Taxonomy" id="314260"/>
    <lineage>
        <taxon>Bacteria</taxon>
        <taxon>Pseudomonadati</taxon>
        <taxon>Pseudomonadota</taxon>
        <taxon>Alphaproteobacteria</taxon>
        <taxon>Parvularculales</taxon>
        <taxon>Parvularculaceae</taxon>
        <taxon>Parvularcula</taxon>
    </lineage>
</organism>
<dbReference type="RefSeq" id="WP_013300525.1">
    <property type="nucleotide sequence ID" value="NC_014414.1"/>
</dbReference>
<evidence type="ECO:0000313" key="2">
    <source>
        <dbReference type="EMBL" id="ADM09551.1"/>
    </source>
</evidence>
<gene>
    <name evidence="2" type="ordered locus">PB2503_07469</name>
</gene>
<accession>E0TFF0</accession>
<dbReference type="Proteomes" id="UP000001302">
    <property type="component" value="Chromosome"/>
</dbReference>
<reference evidence="2 3" key="2">
    <citation type="journal article" date="2011" name="J. Bacteriol.">
        <title>Complete genome sequence of strain HTCC2503T of Parvularcula bermudensis, the type species of the order "Parvularculales" in the class Alphaproteobacteria.</title>
        <authorList>
            <person name="Oh H.M."/>
            <person name="Kang I."/>
            <person name="Vergin K.L."/>
            <person name="Kang D."/>
            <person name="Rhee K.H."/>
            <person name="Giovannoni S.J."/>
            <person name="Cho J.C."/>
        </authorList>
    </citation>
    <scope>NUCLEOTIDE SEQUENCE [LARGE SCALE GENOMIC DNA]</scope>
    <source>
        <strain evidence="3">ATCC BAA-594 / HTCC2503 / KCTC 12087</strain>
    </source>
</reference>
<feature type="region of interest" description="Disordered" evidence="1">
    <location>
        <begin position="129"/>
        <end position="160"/>
    </location>
</feature>
<proteinExistence type="predicted"/>
<keyword evidence="3" id="KW-1185">Reference proteome</keyword>
<name>E0TFF0_PARBH</name>
<dbReference type="AlphaFoldDB" id="E0TFF0"/>
<reference evidence="3" key="1">
    <citation type="submission" date="2010-08" db="EMBL/GenBank/DDBJ databases">
        <title>Genome sequence of Parvularcula bermudensis HTCC2503.</title>
        <authorList>
            <person name="Kang D.-M."/>
            <person name="Oh H.-M."/>
            <person name="Cho J.-C."/>
        </authorList>
    </citation>
    <scope>NUCLEOTIDE SEQUENCE [LARGE SCALE GENOMIC DNA]</scope>
    <source>
        <strain evidence="3">ATCC BAA-594 / HTCC2503 / KCTC 12087</strain>
    </source>
</reference>
<protein>
    <submittedName>
        <fullName evidence="2">Uncharacterized protein</fullName>
    </submittedName>
</protein>
<evidence type="ECO:0000256" key="1">
    <source>
        <dbReference type="SAM" id="MobiDB-lite"/>
    </source>
</evidence>
<dbReference type="KEGG" id="pbr:PB2503_07469"/>